<accession>A0A9N9FF83</accession>
<organism evidence="1 2">
    <name type="scientific">Funneliformis caledonium</name>
    <dbReference type="NCBI Taxonomy" id="1117310"/>
    <lineage>
        <taxon>Eukaryota</taxon>
        <taxon>Fungi</taxon>
        <taxon>Fungi incertae sedis</taxon>
        <taxon>Mucoromycota</taxon>
        <taxon>Glomeromycotina</taxon>
        <taxon>Glomeromycetes</taxon>
        <taxon>Glomerales</taxon>
        <taxon>Glomeraceae</taxon>
        <taxon>Funneliformis</taxon>
    </lineage>
</organism>
<reference evidence="1" key="1">
    <citation type="submission" date="2021-06" db="EMBL/GenBank/DDBJ databases">
        <authorList>
            <person name="Kallberg Y."/>
            <person name="Tangrot J."/>
            <person name="Rosling A."/>
        </authorList>
    </citation>
    <scope>NUCLEOTIDE SEQUENCE</scope>
    <source>
        <strain evidence="1">UK204</strain>
    </source>
</reference>
<gene>
    <name evidence="1" type="ORF">FCALED_LOCUS5206</name>
</gene>
<name>A0A9N9FF83_9GLOM</name>
<dbReference type="Proteomes" id="UP000789570">
    <property type="component" value="Unassembled WGS sequence"/>
</dbReference>
<evidence type="ECO:0000313" key="2">
    <source>
        <dbReference type="Proteomes" id="UP000789570"/>
    </source>
</evidence>
<dbReference type="EMBL" id="CAJVPQ010001095">
    <property type="protein sequence ID" value="CAG8531689.1"/>
    <property type="molecule type" value="Genomic_DNA"/>
</dbReference>
<sequence>MKKKLVIEDDNQQNVLPTPKTTAKRNRKNTICNNNTIQESTVINEDLDEGSGEEVNVQELIVTANSLINNF</sequence>
<evidence type="ECO:0000313" key="1">
    <source>
        <dbReference type="EMBL" id="CAG8531689.1"/>
    </source>
</evidence>
<keyword evidence="2" id="KW-1185">Reference proteome</keyword>
<proteinExistence type="predicted"/>
<dbReference type="AlphaFoldDB" id="A0A9N9FF83"/>
<comment type="caution">
    <text evidence="1">The sequence shown here is derived from an EMBL/GenBank/DDBJ whole genome shotgun (WGS) entry which is preliminary data.</text>
</comment>
<protein>
    <submittedName>
        <fullName evidence="1">9597_t:CDS:1</fullName>
    </submittedName>
</protein>